<sequence length="221" mass="22550">MAVPFLFCTLALLLSAPRLEHIFPCSNITASPQSVPGDHLSNPLPVSDSTLHDIPTGSSSSSQPGNITPTTNTTTNDNTVDATLHDGHGVGLPTTNDDDASNAPTDDANDDADDANDGHGDAPNADDDNTIASSSSTISSDNADLPTTSIDLPMTNDNCLFSMAPDLPINANVTPENTNGVRTTTISSTFCEYAASSGSGGDITPTNFDGNPGSGACVRGQ</sequence>
<name>A0ABR1ZFY3_9ROSI</name>
<proteinExistence type="predicted"/>
<dbReference type="Proteomes" id="UP001472677">
    <property type="component" value="Unassembled WGS sequence"/>
</dbReference>
<gene>
    <name evidence="1" type="ORF">V6N12_073408</name>
</gene>
<protein>
    <submittedName>
        <fullName evidence="1">Uncharacterized protein</fullName>
    </submittedName>
</protein>
<dbReference type="EMBL" id="JBBPBM010002297">
    <property type="protein sequence ID" value="KAK8479358.1"/>
    <property type="molecule type" value="Genomic_DNA"/>
</dbReference>
<reference evidence="1 2" key="1">
    <citation type="journal article" date="2024" name="G3 (Bethesda)">
        <title>Genome assembly of Hibiscus sabdariffa L. provides insights into metabolisms of medicinal natural products.</title>
        <authorList>
            <person name="Kim T."/>
        </authorList>
    </citation>
    <scope>NUCLEOTIDE SEQUENCE [LARGE SCALE GENOMIC DNA]</scope>
    <source>
        <strain evidence="1">TK-2024</strain>
        <tissue evidence="1">Old leaves</tissue>
    </source>
</reference>
<organism evidence="1 2">
    <name type="scientific">Hibiscus sabdariffa</name>
    <name type="common">roselle</name>
    <dbReference type="NCBI Taxonomy" id="183260"/>
    <lineage>
        <taxon>Eukaryota</taxon>
        <taxon>Viridiplantae</taxon>
        <taxon>Streptophyta</taxon>
        <taxon>Embryophyta</taxon>
        <taxon>Tracheophyta</taxon>
        <taxon>Spermatophyta</taxon>
        <taxon>Magnoliopsida</taxon>
        <taxon>eudicotyledons</taxon>
        <taxon>Gunneridae</taxon>
        <taxon>Pentapetalae</taxon>
        <taxon>rosids</taxon>
        <taxon>malvids</taxon>
        <taxon>Malvales</taxon>
        <taxon>Malvaceae</taxon>
        <taxon>Malvoideae</taxon>
        <taxon>Hibiscus</taxon>
    </lineage>
</organism>
<evidence type="ECO:0000313" key="2">
    <source>
        <dbReference type="Proteomes" id="UP001472677"/>
    </source>
</evidence>
<keyword evidence="2" id="KW-1185">Reference proteome</keyword>
<comment type="caution">
    <text evidence="1">The sequence shown here is derived from an EMBL/GenBank/DDBJ whole genome shotgun (WGS) entry which is preliminary data.</text>
</comment>
<evidence type="ECO:0000313" key="1">
    <source>
        <dbReference type="EMBL" id="KAK8479358.1"/>
    </source>
</evidence>
<accession>A0ABR1ZFY3</accession>